<dbReference type="InterPro" id="IPR012866">
    <property type="entry name" value="DUF1644"/>
</dbReference>
<reference evidence="2 3" key="1">
    <citation type="submission" date="2020-04" db="EMBL/GenBank/DDBJ databases">
        <title>Plant Genome Project.</title>
        <authorList>
            <person name="Zhang R.-G."/>
        </authorList>
    </citation>
    <scope>NUCLEOTIDE SEQUENCE [LARGE SCALE GENOMIC DNA]</scope>
    <source>
        <strain evidence="2">YNK0</strain>
        <tissue evidence="2">Leaf</tissue>
    </source>
</reference>
<dbReference type="PANTHER" id="PTHR31197:SF12">
    <property type="entry name" value="OS02G0770600 PROTEIN"/>
    <property type="match status" value="1"/>
</dbReference>
<evidence type="ECO:0000313" key="3">
    <source>
        <dbReference type="Proteomes" id="UP000655225"/>
    </source>
</evidence>
<dbReference type="OMA" id="AMEENDW"/>
<dbReference type="PANTHER" id="PTHR31197">
    <property type="entry name" value="OS01G0612600 PROTEIN"/>
    <property type="match status" value="1"/>
</dbReference>
<dbReference type="EMBL" id="JABCRI010000005">
    <property type="protein sequence ID" value="KAF8405761.1"/>
    <property type="molecule type" value="Genomic_DNA"/>
</dbReference>
<gene>
    <name evidence="2" type="ORF">HHK36_007838</name>
</gene>
<name>A0A834ZFC3_TETSI</name>
<organism evidence="2 3">
    <name type="scientific">Tetracentron sinense</name>
    <name type="common">Spur-leaf</name>
    <dbReference type="NCBI Taxonomy" id="13715"/>
    <lineage>
        <taxon>Eukaryota</taxon>
        <taxon>Viridiplantae</taxon>
        <taxon>Streptophyta</taxon>
        <taxon>Embryophyta</taxon>
        <taxon>Tracheophyta</taxon>
        <taxon>Spermatophyta</taxon>
        <taxon>Magnoliopsida</taxon>
        <taxon>Trochodendrales</taxon>
        <taxon>Trochodendraceae</taxon>
        <taxon>Tetracentron</taxon>
    </lineage>
</organism>
<dbReference type="Proteomes" id="UP000655225">
    <property type="component" value="Unassembled WGS sequence"/>
</dbReference>
<evidence type="ECO:0000256" key="1">
    <source>
        <dbReference type="SAM" id="MobiDB-lite"/>
    </source>
</evidence>
<dbReference type="Pfam" id="PF07800">
    <property type="entry name" value="DUF1644"/>
    <property type="match status" value="1"/>
</dbReference>
<proteinExistence type="predicted"/>
<dbReference type="OrthoDB" id="1921166at2759"/>
<keyword evidence="3" id="KW-1185">Reference proteome</keyword>
<accession>A0A834ZFC3</accession>
<protein>
    <submittedName>
        <fullName evidence="2">Uncharacterized protein</fullName>
    </submittedName>
</protein>
<feature type="region of interest" description="Disordered" evidence="1">
    <location>
        <begin position="305"/>
        <end position="326"/>
    </location>
</feature>
<dbReference type="AlphaFoldDB" id="A0A834ZFC3"/>
<evidence type="ECO:0000313" key="2">
    <source>
        <dbReference type="EMBL" id="KAF8405761.1"/>
    </source>
</evidence>
<sequence>MAKGSRGRRRLASRRYRPTPYQLPSRHREILAKDMHQKECSKALEKKDWENATCSVCMEYPHHAVLLLCSSHDKGCRPYMCGTSYRYSNCLDQYKKAYTKVMSPHHGQPWNLGIGSDSGWPSKKCEVMELACPLCRGQVKGWTVVEPAREYLNAKKRSCTQDNCSFVGTYKELRKHVRAEHPSARPREVDPISEEKWTRLEHERERDDVISTIRSSMPGAMVLGDYVIEGNYHGFDTDDEEGDAADGDTGYDIGFNDDFLNVLFLLQAFGPAGNRRLRRPGRGHHHSLDESGGVGIHHATVAGGEAASGRDVYDDDDDDDTTPVGRRQGRVLLGRSVRRRRHREFIRRILFSKKWWELLHLEQLFVSKLKNASSDTICSNLHHLFVGRKICWQENRNSAREAQTALVADMYSRRAGVVVWNLSLSYPLNDWEVGDFVSLLSLLESVKVVESVRDHWVWASNTSGRFSMKAYVQEANPGELMDATNKKHLIQHASDENVNLLYYGYGMM</sequence>
<comment type="caution">
    <text evidence="2">The sequence shown here is derived from an EMBL/GenBank/DDBJ whole genome shotgun (WGS) entry which is preliminary data.</text>
</comment>